<proteinExistence type="predicted"/>
<evidence type="ECO:0000313" key="2">
    <source>
        <dbReference type="Proteomes" id="UP001221757"/>
    </source>
</evidence>
<dbReference type="Proteomes" id="UP001221757">
    <property type="component" value="Unassembled WGS sequence"/>
</dbReference>
<gene>
    <name evidence="1" type="ORF">B0H17DRAFT_899895</name>
</gene>
<feature type="non-terminal residue" evidence="1">
    <location>
        <position position="1"/>
    </location>
</feature>
<dbReference type="EMBL" id="JARKIE010001397">
    <property type="protein sequence ID" value="KAJ7602425.1"/>
    <property type="molecule type" value="Genomic_DNA"/>
</dbReference>
<sequence length="332" mass="36524">ISKASILKDLMQNRSPRLSTDRTKRVAGIPAFANQSAASHITFDSPTGALSLRIGNPIATMVECEGQYFLAVAQVNNIILGSSAIDSIVLDLLSDPGVKISYQILRLIAPNSDDGANGEYDWKWSFKFEHNSITNIPGRLIHPLNPTVSNRVPGEPTYLFSSEVLIAVAASIDSQLTGNYYDDIPKVQPCFHIEHDLNNGNERGQFGRDPGASFLCTKCFPPVPIKTSNYQRILEHNGAHILFDKTILALDQPCGLCLRPFPMCTFTFLKSDGTASARQIDWTRSTCLNPVKFQMAAAMKSTKLSPCTNHLIPCPLQCGVVIWTYNILGHCR</sequence>
<accession>A0AAD7F5G2</accession>
<keyword evidence="2" id="KW-1185">Reference proteome</keyword>
<name>A0AAD7F5G2_MYCRO</name>
<evidence type="ECO:0000313" key="1">
    <source>
        <dbReference type="EMBL" id="KAJ7602425.1"/>
    </source>
</evidence>
<dbReference type="AlphaFoldDB" id="A0AAD7F5G2"/>
<protein>
    <submittedName>
        <fullName evidence="1">Uncharacterized protein</fullName>
    </submittedName>
</protein>
<comment type="caution">
    <text evidence="1">The sequence shown here is derived from an EMBL/GenBank/DDBJ whole genome shotgun (WGS) entry which is preliminary data.</text>
</comment>
<reference evidence="1" key="1">
    <citation type="submission" date="2023-03" db="EMBL/GenBank/DDBJ databases">
        <title>Massive genome expansion in bonnet fungi (Mycena s.s.) driven by repeated elements and novel gene families across ecological guilds.</title>
        <authorList>
            <consortium name="Lawrence Berkeley National Laboratory"/>
            <person name="Harder C.B."/>
            <person name="Miyauchi S."/>
            <person name="Viragh M."/>
            <person name="Kuo A."/>
            <person name="Thoen E."/>
            <person name="Andreopoulos B."/>
            <person name="Lu D."/>
            <person name="Skrede I."/>
            <person name="Drula E."/>
            <person name="Henrissat B."/>
            <person name="Morin E."/>
            <person name="Kohler A."/>
            <person name="Barry K."/>
            <person name="LaButti K."/>
            <person name="Morin E."/>
            <person name="Salamov A."/>
            <person name="Lipzen A."/>
            <person name="Mereny Z."/>
            <person name="Hegedus B."/>
            <person name="Baldrian P."/>
            <person name="Stursova M."/>
            <person name="Weitz H."/>
            <person name="Taylor A."/>
            <person name="Grigoriev I.V."/>
            <person name="Nagy L.G."/>
            <person name="Martin F."/>
            <person name="Kauserud H."/>
        </authorList>
    </citation>
    <scope>NUCLEOTIDE SEQUENCE</scope>
    <source>
        <strain evidence="1">CBHHK067</strain>
    </source>
</reference>
<organism evidence="1 2">
    <name type="scientific">Mycena rosella</name>
    <name type="common">Pink bonnet</name>
    <name type="synonym">Agaricus rosellus</name>
    <dbReference type="NCBI Taxonomy" id="1033263"/>
    <lineage>
        <taxon>Eukaryota</taxon>
        <taxon>Fungi</taxon>
        <taxon>Dikarya</taxon>
        <taxon>Basidiomycota</taxon>
        <taxon>Agaricomycotina</taxon>
        <taxon>Agaricomycetes</taxon>
        <taxon>Agaricomycetidae</taxon>
        <taxon>Agaricales</taxon>
        <taxon>Marasmiineae</taxon>
        <taxon>Mycenaceae</taxon>
        <taxon>Mycena</taxon>
    </lineage>
</organism>
<feature type="non-terminal residue" evidence="1">
    <location>
        <position position="332"/>
    </location>
</feature>